<dbReference type="InterPro" id="IPR013538">
    <property type="entry name" value="ASHA1/2-like_C"/>
</dbReference>
<comment type="similarity">
    <text evidence="1">Belongs to the AHA1 family.</text>
</comment>
<dbReference type="InterPro" id="IPR023393">
    <property type="entry name" value="START-like_dom_sf"/>
</dbReference>
<dbReference type="EMBL" id="FMJD01000008">
    <property type="protein sequence ID" value="SCM77625.1"/>
    <property type="molecule type" value="Genomic_DNA"/>
</dbReference>
<evidence type="ECO:0000259" key="2">
    <source>
        <dbReference type="Pfam" id="PF08327"/>
    </source>
</evidence>
<organism evidence="3">
    <name type="scientific">uncultured Pleomorphomonas sp</name>
    <dbReference type="NCBI Taxonomy" id="442121"/>
    <lineage>
        <taxon>Bacteria</taxon>
        <taxon>Pseudomonadati</taxon>
        <taxon>Pseudomonadota</taxon>
        <taxon>Alphaproteobacteria</taxon>
        <taxon>Hyphomicrobiales</taxon>
        <taxon>Pleomorphomonadaceae</taxon>
        <taxon>Pleomorphomonas</taxon>
        <taxon>environmental samples</taxon>
    </lineage>
</organism>
<protein>
    <recommendedName>
        <fullName evidence="2">Activator of Hsp90 ATPase homologue 1/2-like C-terminal domain-containing protein</fullName>
    </recommendedName>
</protein>
<sequence>MDNDFVPAVGHRFNLRGEWGGMLDCEVLAVEPPGTLSYTWNHAHSDPAFNLTSVVTFTLTPTRTCAWSKRDSAPISAKPLAGPGRAGRPFSASWSRLFRSSTKARCGVQSAAYGGLKTKNRRTASTL</sequence>
<gene>
    <name evidence="3" type="ORF">KL86PLE_41430</name>
</gene>
<dbReference type="CDD" id="cd07814">
    <property type="entry name" value="SRPBCC_CalC_Aha1-like"/>
    <property type="match status" value="1"/>
</dbReference>
<accession>A0A212LJ95</accession>
<dbReference type="Pfam" id="PF08327">
    <property type="entry name" value="AHSA1"/>
    <property type="match status" value="1"/>
</dbReference>
<dbReference type="Gene3D" id="3.30.530.20">
    <property type="match status" value="1"/>
</dbReference>
<dbReference type="AlphaFoldDB" id="A0A212LJ95"/>
<proteinExistence type="inferred from homology"/>
<reference evidence="3" key="1">
    <citation type="submission" date="2016-08" db="EMBL/GenBank/DDBJ databases">
        <authorList>
            <person name="Seilhamer J.J."/>
        </authorList>
    </citation>
    <scope>NUCLEOTIDE SEQUENCE</scope>
    <source>
        <strain evidence="3">86</strain>
    </source>
</reference>
<evidence type="ECO:0000256" key="1">
    <source>
        <dbReference type="ARBA" id="ARBA00006817"/>
    </source>
</evidence>
<evidence type="ECO:0000313" key="3">
    <source>
        <dbReference type="EMBL" id="SCM77625.1"/>
    </source>
</evidence>
<feature type="domain" description="Activator of Hsp90 ATPase homologue 1/2-like C-terminal" evidence="2">
    <location>
        <begin position="4"/>
        <end position="62"/>
    </location>
</feature>
<name>A0A212LJ95_9HYPH</name>
<dbReference type="SUPFAM" id="SSF55961">
    <property type="entry name" value="Bet v1-like"/>
    <property type="match status" value="1"/>
</dbReference>